<evidence type="ECO:0000313" key="10">
    <source>
        <dbReference type="EMBL" id="SHK99576.1"/>
    </source>
</evidence>
<dbReference type="CDD" id="cd06225">
    <property type="entry name" value="HAMP"/>
    <property type="match status" value="1"/>
</dbReference>
<dbReference type="Pfam" id="PF00672">
    <property type="entry name" value="HAMP"/>
    <property type="match status" value="1"/>
</dbReference>
<feature type="domain" description="HAMP" evidence="8">
    <location>
        <begin position="400"/>
        <end position="452"/>
    </location>
</feature>
<dbReference type="RefSeq" id="WP_007981069.1">
    <property type="nucleotide sequence ID" value="NZ_AEMG01000015.1"/>
</dbReference>
<dbReference type="InterPro" id="IPR024478">
    <property type="entry name" value="HlyB_4HB_MCP"/>
</dbReference>
<dbReference type="GO" id="GO:0016020">
    <property type="term" value="C:membrane"/>
    <property type="evidence" value="ECO:0007669"/>
    <property type="project" value="InterPro"/>
</dbReference>
<dbReference type="InterPro" id="IPR004089">
    <property type="entry name" value="MCPsignal_dom"/>
</dbReference>
<evidence type="ECO:0000256" key="5">
    <source>
        <dbReference type="SAM" id="MobiDB-lite"/>
    </source>
</evidence>
<keyword evidence="1 3" id="KW-0807">Transducer</keyword>
<dbReference type="Gene3D" id="1.10.287.950">
    <property type="entry name" value="Methyl-accepting chemotaxis protein"/>
    <property type="match status" value="1"/>
</dbReference>
<reference evidence="12" key="3">
    <citation type="submission" date="2016-11" db="EMBL/GenBank/DDBJ databases">
        <authorList>
            <person name="Varghese N."/>
            <person name="Submissions S."/>
        </authorList>
    </citation>
    <scope>NUCLEOTIDE SEQUENCE [LARGE SCALE GENOMIC DNA]</scope>
    <source>
        <strain evidence="12">DX253</strain>
    </source>
</reference>
<keyword evidence="6" id="KW-0812">Transmembrane</keyword>
<feature type="transmembrane region" description="Helical" evidence="6">
    <location>
        <begin position="26"/>
        <end position="48"/>
    </location>
</feature>
<evidence type="ECO:0000313" key="11">
    <source>
        <dbReference type="Proteomes" id="UP000003751"/>
    </source>
</evidence>
<feature type="coiled-coil region" evidence="4">
    <location>
        <begin position="542"/>
        <end position="569"/>
    </location>
</feature>
<dbReference type="SMART" id="SM00304">
    <property type="entry name" value="HAMP"/>
    <property type="match status" value="3"/>
</dbReference>
<dbReference type="InterPro" id="IPR004090">
    <property type="entry name" value="Chemotax_Me-accpt_rcpt"/>
</dbReference>
<comment type="similarity">
    <text evidence="2">Belongs to the methyl-accepting chemotaxis (MCP) protein family.</text>
</comment>
<dbReference type="Pfam" id="PF12729">
    <property type="entry name" value="4HB_MCP_1"/>
    <property type="match status" value="1"/>
</dbReference>
<feature type="region of interest" description="Disordered" evidence="5">
    <location>
        <begin position="761"/>
        <end position="814"/>
    </location>
</feature>
<gene>
    <name evidence="10" type="ORF">SAMN05444342_2680</name>
    <name evidence="9" type="ORF">ZOD2009_14816</name>
</gene>
<dbReference type="Proteomes" id="UP000184203">
    <property type="component" value="Unassembled WGS sequence"/>
</dbReference>
<evidence type="ECO:0000313" key="9">
    <source>
        <dbReference type="EMBL" id="EFW91388.1"/>
    </source>
</evidence>
<feature type="domain" description="Methyl-accepting transducer" evidence="7">
    <location>
        <begin position="471"/>
        <end position="707"/>
    </location>
</feature>
<dbReference type="SMART" id="SM00283">
    <property type="entry name" value="MA"/>
    <property type="match status" value="1"/>
</dbReference>
<dbReference type="Pfam" id="PF00015">
    <property type="entry name" value="MCPsignal"/>
    <property type="match status" value="1"/>
</dbReference>
<dbReference type="EMBL" id="AEMG01000015">
    <property type="protein sequence ID" value="EFW91388.1"/>
    <property type="molecule type" value="Genomic_DNA"/>
</dbReference>
<evidence type="ECO:0000259" key="7">
    <source>
        <dbReference type="PROSITE" id="PS50111"/>
    </source>
</evidence>
<feature type="transmembrane region" description="Helical" evidence="6">
    <location>
        <begin position="199"/>
        <end position="218"/>
    </location>
</feature>
<organism evidence="9 11">
    <name type="scientific">Haladaptatus paucihalophilus DX253</name>
    <dbReference type="NCBI Taxonomy" id="797209"/>
    <lineage>
        <taxon>Archaea</taxon>
        <taxon>Methanobacteriati</taxon>
        <taxon>Methanobacteriota</taxon>
        <taxon>Stenosarchaea group</taxon>
        <taxon>Halobacteria</taxon>
        <taxon>Halobacteriales</taxon>
        <taxon>Haladaptataceae</taxon>
        <taxon>Haladaptatus</taxon>
    </lineage>
</organism>
<dbReference type="STRING" id="797209.GCA_000376445_03474"/>
<dbReference type="PROSITE" id="PS50111">
    <property type="entry name" value="CHEMOTAXIS_TRANSDUC_2"/>
    <property type="match status" value="1"/>
</dbReference>
<evidence type="ECO:0000256" key="4">
    <source>
        <dbReference type="SAM" id="Coils"/>
    </source>
</evidence>
<keyword evidence="6" id="KW-0472">Membrane</keyword>
<dbReference type="Proteomes" id="UP000003751">
    <property type="component" value="Unassembled WGS sequence"/>
</dbReference>
<evidence type="ECO:0000256" key="1">
    <source>
        <dbReference type="ARBA" id="ARBA00023224"/>
    </source>
</evidence>
<evidence type="ECO:0000313" key="12">
    <source>
        <dbReference type="Proteomes" id="UP000184203"/>
    </source>
</evidence>
<dbReference type="CDD" id="cd11386">
    <property type="entry name" value="MCP_signal"/>
    <property type="match status" value="1"/>
</dbReference>
<dbReference type="eggNOG" id="arCOG02362">
    <property type="taxonomic scope" value="Archaea"/>
</dbReference>
<feature type="domain" description="HAMP" evidence="8">
    <location>
        <begin position="219"/>
        <end position="272"/>
    </location>
</feature>
<dbReference type="PRINTS" id="PR00260">
    <property type="entry name" value="CHEMTRNSDUCR"/>
</dbReference>
<evidence type="ECO:0000256" key="2">
    <source>
        <dbReference type="ARBA" id="ARBA00029447"/>
    </source>
</evidence>
<dbReference type="AlphaFoldDB" id="E7QVX5"/>
<dbReference type="GO" id="GO:0007165">
    <property type="term" value="P:signal transduction"/>
    <property type="evidence" value="ECO:0007669"/>
    <property type="project" value="UniProtKB-KW"/>
</dbReference>
<protein>
    <submittedName>
        <fullName evidence="10">Methyl-accepting chemotaxis protein</fullName>
    </submittedName>
    <submittedName>
        <fullName evidence="9">Methyl-accepting chemotaxis sensory transducer</fullName>
    </submittedName>
</protein>
<proteinExistence type="inferred from homology"/>
<name>E7QVX5_HALPU</name>
<dbReference type="PATRIC" id="fig|797209.4.peg.2921"/>
<accession>E7QVX5</accession>
<dbReference type="EMBL" id="FRAN01000004">
    <property type="protein sequence ID" value="SHK99576.1"/>
    <property type="molecule type" value="Genomic_DNA"/>
</dbReference>
<dbReference type="Gene3D" id="6.10.340.10">
    <property type="match status" value="1"/>
</dbReference>
<keyword evidence="12" id="KW-1185">Reference proteome</keyword>
<dbReference type="SUPFAM" id="SSF58104">
    <property type="entry name" value="Methyl-accepting chemotaxis protein (MCP) signaling domain"/>
    <property type="match status" value="2"/>
</dbReference>
<dbReference type="OrthoDB" id="8523at2157"/>
<sequence>MTDRSHSRLSILDKLTIDGFDLRPKLIFAFVLVAGLVAVTGAVGYEAVASVDTESHKIAEDGREMDAAAEVIIAIEQQKGAIQAAQLGESGAKADFEDASERFDEQIRTLESAHLSAKEANRLSAIRSQHEEYDELGSQFFDARTAGETNRATRVAGEMTPLGTEMESEAHSIKQSVRTQMGEQVAAADSATRTSQLEIVGLTGLSFLAAIAIGLFVARRITSPVERLSDAAVAASEGDLDTDLDDHPEDDELGRMVDAFNDMQENLRGVFADLDGVSRNLKTGRLEQDITTDYPGTYGEIMRNIDEGSDQLSRSFREIRSASDDLRNGRLDRSVETDRPGQYGAVLDTLDDGMAQLSASFDQISTASEGLRDGRLEQAIDADRPGQYGTVLDDLADGTDQLSASFDQISAASEGLKEGRLDQRVETDFPGDYGDVTAALEAGIEQLGDSIETVQRIADEVAGSSEDVACSTEEIEQASEEVAESVEEISYGAETQSESFDEVLSEMNDVSATVEEIASAADEVAATAATAVERSETGQEYAAEATDEIHAIEARADEAVTQVATLEDEMAEIGDIVDMIANIAEQTNLLALNANIEAARAGEAGDGFAVVANEIKDLAEETARATDDIESSIADIQALTTETADGMGAMSARVENGSETIEDAIEMFDEIADASRQAEGGIREISDATGEQATSAEEVVSMIDEAASVSHQTAAEASTVSAATEEQTASLSEVSGNVQHLSDLAESLHEQVSNFDVRDGATAAAGSPARSGTATETRADGGSTAGTIAGSPFDRSADSSFDFLTDSPSGTRDD</sequence>
<reference evidence="9 11" key="1">
    <citation type="journal article" date="2014" name="ISME J.">
        <title>Trehalose/2-sulfotrehalose biosynthesis and glycine-betaine uptake are widely spread mechanisms for osmoadaptation in the Halobacteriales.</title>
        <authorList>
            <person name="Youssef N.H."/>
            <person name="Savage-Ashlock K.N."/>
            <person name="McCully A.L."/>
            <person name="Luedtke B."/>
            <person name="Shaw E.I."/>
            <person name="Hoff W.D."/>
            <person name="Elshahed M.S."/>
        </authorList>
    </citation>
    <scope>NUCLEOTIDE SEQUENCE [LARGE SCALE GENOMIC DNA]</scope>
    <source>
        <strain evidence="9 11">DX253</strain>
    </source>
</reference>
<reference evidence="10" key="2">
    <citation type="submission" date="2016-11" db="EMBL/GenBank/DDBJ databases">
        <authorList>
            <person name="Jaros S."/>
            <person name="Januszkiewicz K."/>
            <person name="Wedrychowicz H."/>
        </authorList>
    </citation>
    <scope>NUCLEOTIDE SEQUENCE [LARGE SCALE GENOMIC DNA]</scope>
    <source>
        <strain evidence="10">DX253</strain>
    </source>
</reference>
<keyword evidence="6" id="KW-1133">Transmembrane helix</keyword>
<keyword evidence="4" id="KW-0175">Coiled coil</keyword>
<evidence type="ECO:0000256" key="3">
    <source>
        <dbReference type="PROSITE-ProRule" id="PRU00284"/>
    </source>
</evidence>
<dbReference type="GO" id="GO:0004888">
    <property type="term" value="F:transmembrane signaling receptor activity"/>
    <property type="evidence" value="ECO:0007669"/>
    <property type="project" value="InterPro"/>
</dbReference>
<dbReference type="SUPFAM" id="SSF158472">
    <property type="entry name" value="HAMP domain-like"/>
    <property type="match status" value="1"/>
</dbReference>
<dbReference type="PROSITE" id="PS50885">
    <property type="entry name" value="HAMP"/>
    <property type="match status" value="2"/>
</dbReference>
<dbReference type="PANTHER" id="PTHR32089">
    <property type="entry name" value="METHYL-ACCEPTING CHEMOTAXIS PROTEIN MCPB"/>
    <property type="match status" value="1"/>
</dbReference>
<dbReference type="PANTHER" id="PTHR32089:SF112">
    <property type="entry name" value="LYSOZYME-LIKE PROTEIN-RELATED"/>
    <property type="match status" value="1"/>
</dbReference>
<evidence type="ECO:0000256" key="6">
    <source>
        <dbReference type="SAM" id="Phobius"/>
    </source>
</evidence>
<evidence type="ECO:0000259" key="8">
    <source>
        <dbReference type="PROSITE" id="PS50885"/>
    </source>
</evidence>
<dbReference type="GO" id="GO:0006935">
    <property type="term" value="P:chemotaxis"/>
    <property type="evidence" value="ECO:0007669"/>
    <property type="project" value="InterPro"/>
</dbReference>
<dbReference type="InterPro" id="IPR003660">
    <property type="entry name" value="HAMP_dom"/>
</dbReference>